<dbReference type="OrthoDB" id="1109163at2"/>
<reference evidence="1 2" key="1">
    <citation type="submission" date="2019-05" db="EMBL/GenBank/DDBJ databases">
        <title>Algicella ahnfeltiae gen. nov., sp. nov., a novel marine bacterium of the family Flavobacteriaceae isolated from a red alga.</title>
        <authorList>
            <person name="Nedashkovskaya O.I."/>
            <person name="Kukhlevskiy A.D."/>
            <person name="Kim S.-G."/>
            <person name="Zhukova N.V."/>
            <person name="Mikhailov V.V."/>
        </authorList>
    </citation>
    <scope>NUCLEOTIDE SEQUENCE [LARGE SCALE GENOMIC DNA]</scope>
    <source>
        <strain evidence="1 2">10Alg115</strain>
    </source>
</reference>
<accession>A0A5B7TQY1</accession>
<gene>
    <name evidence="1" type="ORF">FF125_03560</name>
</gene>
<dbReference type="KEGG" id="fbe:FF125_03560"/>
<name>A0A5B7TQY1_9FLAO</name>
<proteinExistence type="predicted"/>
<organism evidence="1 2">
    <name type="scientific">Aureibaculum algae</name>
    <dbReference type="NCBI Taxonomy" id="2584122"/>
    <lineage>
        <taxon>Bacteria</taxon>
        <taxon>Pseudomonadati</taxon>
        <taxon>Bacteroidota</taxon>
        <taxon>Flavobacteriia</taxon>
        <taxon>Flavobacteriales</taxon>
        <taxon>Flavobacteriaceae</taxon>
        <taxon>Aureibaculum</taxon>
    </lineage>
</organism>
<dbReference type="EMBL" id="CP040749">
    <property type="protein sequence ID" value="QCX37556.1"/>
    <property type="molecule type" value="Genomic_DNA"/>
</dbReference>
<evidence type="ECO:0000313" key="2">
    <source>
        <dbReference type="Proteomes" id="UP000306229"/>
    </source>
</evidence>
<sequence length="836" mass="98110">MKKTIFILLIVILSSWVSINRTNKDIITEEASFCGPSYYPDYEYYNLFAQEVIDAPSYNPFLLSYDSFYYSSKNTSNLKNENIEDWQKYLNISYDEAYYLVFKSARKDLQSLLNKNTVADKNLAFVTSKFIKKQKQALLYLSYAKYLEPYMAVISQNEGYYWGEKPEHTVAELDYKKVLTVLKNSWKAEKDKELKLRYGYQMVRLAHYTLNFSDAISYFNEYVESLNYKGIMYYYALDQKGGAERGLGNFIQANYDFFQFFSHTKNLKEQAYNSMMVTQDLDFETILKQVKTEDEKNDIYLILGRKAFNNPISSFEKIIVQSPNAVQAKVLMARAINQLERDILKLNYECYYDCGEQNASKRLPVSTTEDDIPFLNQTLDASKKQAENAKVIDKDYWNLTTAYLYFIQKKYDMATSYLAKVASTTTNYESQKNKLEMLIHITEQPKITSEFEEVLMNKYKINLIPTKDELYWNRNGTHDFILDILANRYLIQGDTAKSFLLHNDITALEYGPDINILKAIEKLYSKKDKSDFENFVVENIVPVDYLQQEPRNSRLQSFNFPEYAAIMKGTIYIRQGKFKQAENELKQVVPYSVSTSEFDGYANIPNTVFGYNQIECFECPASTTMVVDYLKDFKFIPRLMDKHNLAKTLIKLEQLSRKKNLLAAKANYLLGNFFFNTSIYGHYRHVLTYEVNNYYTEKYRDIERKLNMTISSKYYFKDYNGYANYTDDFSLPLIHLDKAILISKDKELTAKALFAAAKCEQGQSYNGWANTIENNSIREKYRDGSLNFEEYQIALVNAKNVYKRTYFKKLKEFDNTSFYDKVISNCLYFSHYVDNY</sequence>
<dbReference type="RefSeq" id="WP_138948488.1">
    <property type="nucleotide sequence ID" value="NZ_CP040749.1"/>
</dbReference>
<evidence type="ECO:0000313" key="1">
    <source>
        <dbReference type="EMBL" id="QCX37556.1"/>
    </source>
</evidence>
<keyword evidence="2" id="KW-1185">Reference proteome</keyword>
<protein>
    <submittedName>
        <fullName evidence="1">Uncharacterized protein</fullName>
    </submittedName>
</protein>
<dbReference type="Proteomes" id="UP000306229">
    <property type="component" value="Chromosome"/>
</dbReference>
<dbReference type="AlphaFoldDB" id="A0A5B7TQY1"/>